<feature type="transmembrane region" description="Helical" evidence="2">
    <location>
        <begin position="53"/>
        <end position="73"/>
    </location>
</feature>
<evidence type="ECO:0000256" key="2">
    <source>
        <dbReference type="SAM" id="Phobius"/>
    </source>
</evidence>
<feature type="transmembrane region" description="Helical" evidence="2">
    <location>
        <begin position="26"/>
        <end position="47"/>
    </location>
</feature>
<evidence type="ECO:0000256" key="1">
    <source>
        <dbReference type="SAM" id="MobiDB-lite"/>
    </source>
</evidence>
<feature type="region of interest" description="Disordered" evidence="1">
    <location>
        <begin position="183"/>
        <end position="210"/>
    </location>
</feature>
<proteinExistence type="predicted"/>
<accession>A0ABY4YQK1</accession>
<evidence type="ECO:0000313" key="4">
    <source>
        <dbReference type="Proteomes" id="UP001056455"/>
    </source>
</evidence>
<gene>
    <name evidence="3" type="ORF">NF556_12965</name>
</gene>
<reference evidence="3" key="1">
    <citation type="submission" date="2022-06" db="EMBL/GenBank/DDBJ databases">
        <title>Ornithinimicrobium HY1793.</title>
        <authorList>
            <person name="Huang Y."/>
        </authorList>
    </citation>
    <scope>NUCLEOTIDE SEQUENCE</scope>
    <source>
        <strain evidence="3">HY1793</strain>
    </source>
</reference>
<keyword evidence="2" id="KW-0472">Membrane</keyword>
<keyword evidence="2" id="KW-1133">Transmembrane helix</keyword>
<evidence type="ECO:0008006" key="5">
    <source>
        <dbReference type="Google" id="ProtNLM"/>
    </source>
</evidence>
<dbReference type="EMBL" id="CP099489">
    <property type="protein sequence ID" value="USQ78545.1"/>
    <property type="molecule type" value="Genomic_DNA"/>
</dbReference>
<keyword evidence="2" id="KW-0812">Transmembrane</keyword>
<keyword evidence="4" id="KW-1185">Reference proteome</keyword>
<name>A0ABY4YQK1_9MICO</name>
<protein>
    <recommendedName>
        <fullName evidence="5">PH domain-containing protein</fullName>
    </recommendedName>
</protein>
<feature type="compositionally biased region" description="Basic and acidic residues" evidence="1">
    <location>
        <begin position="201"/>
        <end position="210"/>
    </location>
</feature>
<sequence>MSLPEVPREPHEVVVRLDRARYRRFMALRWTIVVLVVGALLVGAALVDTSERRGWIIASAVIVGAVAVAVLLWHRRTYLDPEPALVLGAAQFRILHKRRHLWVPWTDVESVRLTTMMVKGQDINLLRFDLLPEARWKLPPEPAPLVDRMMLWRTNDLVYSRPCETPRIEEVERIAQRLHDQATGGHRLRAAQRPSAASAHWPDDRREAGS</sequence>
<dbReference type="RefSeq" id="WP_252591343.1">
    <property type="nucleotide sequence ID" value="NZ_CP099489.1"/>
</dbReference>
<dbReference type="Proteomes" id="UP001056455">
    <property type="component" value="Chromosome"/>
</dbReference>
<organism evidence="3 4">
    <name type="scientific">Ornithinimicrobium faecis</name>
    <dbReference type="NCBI Taxonomy" id="2934158"/>
    <lineage>
        <taxon>Bacteria</taxon>
        <taxon>Bacillati</taxon>
        <taxon>Actinomycetota</taxon>
        <taxon>Actinomycetes</taxon>
        <taxon>Micrococcales</taxon>
        <taxon>Ornithinimicrobiaceae</taxon>
        <taxon>Ornithinimicrobium</taxon>
    </lineage>
</organism>
<evidence type="ECO:0000313" key="3">
    <source>
        <dbReference type="EMBL" id="USQ78545.1"/>
    </source>
</evidence>